<dbReference type="Pfam" id="PF14737">
    <property type="entry name" value="DUF4470"/>
    <property type="match status" value="1"/>
</dbReference>
<dbReference type="VEuPathDB" id="VectorBase:CQUJHB011752"/>
<feature type="domain" description="Dynein assembly factor 3 C-terminal" evidence="6">
    <location>
        <begin position="135"/>
        <end position="436"/>
    </location>
</feature>
<evidence type="ECO:0000313" key="8">
    <source>
        <dbReference type="EnsemblMetazoa" id="CPIJ011265-PA"/>
    </source>
</evidence>
<dbReference type="GO" id="GO:0044458">
    <property type="term" value="P:motile cilium assembly"/>
    <property type="evidence" value="ECO:0007669"/>
    <property type="project" value="TreeGrafter"/>
</dbReference>
<dbReference type="InterPro" id="IPR027974">
    <property type="entry name" value="DUF4470"/>
</dbReference>
<dbReference type="OrthoDB" id="538817at2759"/>
<dbReference type="GO" id="GO:0120293">
    <property type="term" value="C:dynein axonemal particle"/>
    <property type="evidence" value="ECO:0007669"/>
    <property type="project" value="UniProtKB-SubCell"/>
</dbReference>
<dbReference type="InterPro" id="IPR028235">
    <property type="entry name" value="DNAAF3_C"/>
</dbReference>
<dbReference type="eggNOG" id="ENOG502QT97">
    <property type="taxonomic scope" value="Eukaryota"/>
</dbReference>
<dbReference type="Proteomes" id="UP000002320">
    <property type="component" value="Unassembled WGS sequence"/>
</dbReference>
<proteinExistence type="inferred from homology"/>
<dbReference type="VEuPathDB" id="VectorBase:CPIJ011265"/>
<comment type="similarity">
    <text evidence="1">Belongs to the DNAAF3 family.</text>
</comment>
<dbReference type="EnsemblMetazoa" id="CPIJ011265-RA">
    <property type="protein sequence ID" value="CPIJ011265-PA"/>
    <property type="gene ID" value="CPIJ011265"/>
</dbReference>
<keyword evidence="9" id="KW-1185">Reference proteome</keyword>
<evidence type="ECO:0000313" key="9">
    <source>
        <dbReference type="Proteomes" id="UP000002320"/>
    </source>
</evidence>
<dbReference type="Pfam" id="PF14740">
    <property type="entry name" value="DUF4471"/>
    <property type="match status" value="1"/>
</dbReference>
<keyword evidence="2" id="KW-0963">Cytoplasm</keyword>
<dbReference type="AlphaFoldDB" id="B0WVX5"/>
<reference evidence="8" key="2">
    <citation type="submission" date="2021-02" db="UniProtKB">
        <authorList>
            <consortium name="EnsemblMetazoa"/>
        </authorList>
    </citation>
    <scope>IDENTIFICATION</scope>
    <source>
        <strain evidence="8">JHB</strain>
    </source>
</reference>
<dbReference type="HOGENOM" id="CLU_024420_2_1_1"/>
<feature type="domain" description="DUF4470" evidence="5">
    <location>
        <begin position="2"/>
        <end position="103"/>
    </location>
</feature>
<dbReference type="PANTHER" id="PTHR22118:SF14">
    <property type="entry name" value="DYNEIN AXONEMAL ASSEMBLY FACTOR 3"/>
    <property type="match status" value="1"/>
</dbReference>
<evidence type="ECO:0000256" key="1">
    <source>
        <dbReference type="ARBA" id="ARBA00010449"/>
    </source>
</evidence>
<keyword evidence="3" id="KW-0970">Cilium biogenesis/degradation</keyword>
<evidence type="ECO:0000259" key="6">
    <source>
        <dbReference type="Pfam" id="PF14740"/>
    </source>
</evidence>
<dbReference type="KEGG" id="cqu:CpipJ_CPIJ011265"/>
<gene>
    <name evidence="8" type="primary">6043967</name>
    <name evidence="7" type="ORF">CpipJ_CPIJ011265</name>
</gene>
<dbReference type="EMBL" id="DS232134">
    <property type="protein sequence ID" value="EDS35807.1"/>
    <property type="molecule type" value="Genomic_DNA"/>
</dbReference>
<accession>B0WVX5</accession>
<evidence type="ECO:0000256" key="2">
    <source>
        <dbReference type="ARBA" id="ARBA00022490"/>
    </source>
</evidence>
<dbReference type="PANTHER" id="PTHR22118">
    <property type="entry name" value="DYNEIN ASSEMBLY FACTOR 3, AXONEMAL"/>
    <property type="match status" value="1"/>
</dbReference>
<dbReference type="OMA" id="EYEQCKP"/>
<evidence type="ECO:0000256" key="4">
    <source>
        <dbReference type="ARBA" id="ARBA00024190"/>
    </source>
</evidence>
<organism>
    <name type="scientific">Culex quinquefasciatus</name>
    <name type="common">Southern house mosquito</name>
    <name type="synonym">Culex pungens</name>
    <dbReference type="NCBI Taxonomy" id="7176"/>
    <lineage>
        <taxon>Eukaryota</taxon>
        <taxon>Metazoa</taxon>
        <taxon>Ecdysozoa</taxon>
        <taxon>Arthropoda</taxon>
        <taxon>Hexapoda</taxon>
        <taxon>Insecta</taxon>
        <taxon>Pterygota</taxon>
        <taxon>Neoptera</taxon>
        <taxon>Endopterygota</taxon>
        <taxon>Diptera</taxon>
        <taxon>Nematocera</taxon>
        <taxon>Culicoidea</taxon>
        <taxon>Culicidae</taxon>
        <taxon>Culicinae</taxon>
        <taxon>Culicini</taxon>
        <taxon>Culex</taxon>
        <taxon>Culex</taxon>
    </lineage>
</organism>
<dbReference type="FunCoup" id="B0WVX5">
    <property type="interactions" value="2"/>
</dbReference>
<evidence type="ECO:0000256" key="3">
    <source>
        <dbReference type="ARBA" id="ARBA00022794"/>
    </source>
</evidence>
<comment type="subcellular location">
    <subcellularLocation>
        <location evidence="4">Dynein axonemal particle</location>
    </subcellularLocation>
</comment>
<dbReference type="STRING" id="7176.B0WVX5"/>
<evidence type="ECO:0008006" key="10">
    <source>
        <dbReference type="Google" id="ProtNLM"/>
    </source>
</evidence>
<reference evidence="7" key="1">
    <citation type="submission" date="2007-03" db="EMBL/GenBank/DDBJ databases">
        <title>Annotation of Culex pipiens quinquefasciatus.</title>
        <authorList>
            <consortium name="The Broad Institute Genome Sequencing Platform"/>
            <person name="Atkinson P.W."/>
            <person name="Hemingway J."/>
            <person name="Christensen B.M."/>
            <person name="Higgs S."/>
            <person name="Kodira C."/>
            <person name="Hannick L."/>
            <person name="Megy K."/>
            <person name="O'Leary S."/>
            <person name="Pearson M."/>
            <person name="Haas B.J."/>
            <person name="Mauceli E."/>
            <person name="Wortman J.R."/>
            <person name="Lee N.H."/>
            <person name="Guigo R."/>
            <person name="Stanke M."/>
            <person name="Alvarado L."/>
            <person name="Amedeo P."/>
            <person name="Antoine C.H."/>
            <person name="Arensburger P."/>
            <person name="Bidwell S.L."/>
            <person name="Crawford M."/>
            <person name="Camaro F."/>
            <person name="Devon K."/>
            <person name="Engels R."/>
            <person name="Hammond M."/>
            <person name="Howarth C."/>
            <person name="Koehrsen M."/>
            <person name="Lawson D."/>
            <person name="Montgomery P."/>
            <person name="Nene V."/>
            <person name="Nusbaum C."/>
            <person name="Puiu D."/>
            <person name="Romero-Severson J."/>
            <person name="Severson D.W."/>
            <person name="Shumway M."/>
            <person name="Sisk P."/>
            <person name="Stolte C."/>
            <person name="Zeng Q."/>
            <person name="Eisenstadt E."/>
            <person name="Fraser-Liggett C."/>
            <person name="Strausberg R."/>
            <person name="Galagan J."/>
            <person name="Birren B."/>
            <person name="Collins F.H."/>
        </authorList>
    </citation>
    <scope>NUCLEOTIDE SEQUENCE [LARGE SCALE GENOMIC DNA]</scope>
    <source>
        <strain evidence="7">JHB</strain>
    </source>
</reference>
<dbReference type="GO" id="GO:0070286">
    <property type="term" value="P:axonemal dynein complex assembly"/>
    <property type="evidence" value="ECO:0007669"/>
    <property type="project" value="InterPro"/>
</dbReference>
<evidence type="ECO:0000259" key="5">
    <source>
        <dbReference type="Pfam" id="PF14737"/>
    </source>
</evidence>
<dbReference type="InterPro" id="IPR039304">
    <property type="entry name" value="DNAAF3"/>
</dbReference>
<sequence length="457" mass="52904">MFWGFSEALDHYEEYRKSLDASEDIPPELNILLFGLGDPRHVLKSAARAFKHGTRLNFYLLEGCLELVARNLLLTTVAFESGQLLSVRGKVHLFMDLFGNTLVRPFSSGYVNAKAAVLTRMVTDLEWGERIAPIFSLEGLRYKERDQLEDVFHFWTNREKHVFNVAHYWDGNFARVRAALGTRYDNKMGAFDWDLHMRLRENGAKQVCPQEYKHWRDTGIAFTFPEYEHSDPNKTMAVGLSRNGDSYMHRGLVGDISTGPYISFGVKCPEEKLASSKHGVNEYRSTDVTERNVFEIMYEIQERKDYEFDAKDIHKYGSYVLDSGKNLNKDKIRAEPVEACKYDQPLISCENVKINFLSVEDVLKIQTKANQRNKYDIIVVANNYFSFLKDDFPQLFKDGALVCFETRQFTTFSKEEISAFTTQIRDYAKDCHLKPLTNFGINIPYSILKYRNISQTQ</sequence>
<dbReference type="InParanoid" id="B0WVX5"/>
<name>B0WVX5_CULQU</name>
<evidence type="ECO:0000313" key="7">
    <source>
        <dbReference type="EMBL" id="EDS35807.1"/>
    </source>
</evidence>
<protein>
    <recommendedName>
        <fullName evidence="10">Dynein assembly factor 3, axonemal</fullName>
    </recommendedName>
</protein>